<dbReference type="PIRSF" id="PIRSF006091">
    <property type="entry name" value="E_trnsport_RnfG"/>
    <property type="match status" value="1"/>
</dbReference>
<dbReference type="PATRIC" id="fig|1191523.3.peg.1571"/>
<evidence type="ECO:0000313" key="9">
    <source>
        <dbReference type="EMBL" id="AFN74717.1"/>
    </source>
</evidence>
<dbReference type="GO" id="GO:0010181">
    <property type="term" value="F:FMN binding"/>
    <property type="evidence" value="ECO:0007669"/>
    <property type="project" value="InterPro"/>
</dbReference>
<dbReference type="RefSeq" id="WP_014856151.1">
    <property type="nucleotide sequence ID" value="NC_018178.1"/>
</dbReference>
<dbReference type="GO" id="GO:0009055">
    <property type="term" value="F:electron transfer activity"/>
    <property type="evidence" value="ECO:0007669"/>
    <property type="project" value="InterPro"/>
</dbReference>
<keyword evidence="6" id="KW-0472">Membrane</keyword>
<dbReference type="HOGENOM" id="CLU_077882_2_2_10"/>
<organism evidence="9 10">
    <name type="scientific">Melioribacter roseus (strain DSM 23840 / JCM 17771 / VKM B-2668 / P3M-2)</name>
    <dbReference type="NCBI Taxonomy" id="1191523"/>
    <lineage>
        <taxon>Bacteria</taxon>
        <taxon>Pseudomonadati</taxon>
        <taxon>Ignavibacteriota</taxon>
        <taxon>Ignavibacteria</taxon>
        <taxon>Ignavibacteriales</taxon>
        <taxon>Melioribacteraceae</taxon>
        <taxon>Melioribacter</taxon>
    </lineage>
</organism>
<dbReference type="EC" id="7.-.-.-" evidence="6"/>
<dbReference type="GO" id="GO:0022900">
    <property type="term" value="P:electron transport chain"/>
    <property type="evidence" value="ECO:0007669"/>
    <property type="project" value="UniProtKB-UniRule"/>
</dbReference>
<keyword evidence="2 6" id="KW-0597">Phosphoprotein</keyword>
<feature type="signal peptide" evidence="7">
    <location>
        <begin position="1"/>
        <end position="23"/>
    </location>
</feature>
<keyword evidence="6" id="KW-1278">Translocase</keyword>
<dbReference type="GO" id="GO:0005886">
    <property type="term" value="C:plasma membrane"/>
    <property type="evidence" value="ECO:0007669"/>
    <property type="project" value="UniProtKB-SubCell"/>
</dbReference>
<evidence type="ECO:0000256" key="2">
    <source>
        <dbReference type="ARBA" id="ARBA00022553"/>
    </source>
</evidence>
<dbReference type="Proteomes" id="UP000009011">
    <property type="component" value="Chromosome"/>
</dbReference>
<evidence type="ECO:0000256" key="4">
    <source>
        <dbReference type="ARBA" id="ARBA00022643"/>
    </source>
</evidence>
<evidence type="ECO:0000256" key="1">
    <source>
        <dbReference type="ARBA" id="ARBA00022448"/>
    </source>
</evidence>
<evidence type="ECO:0000256" key="5">
    <source>
        <dbReference type="ARBA" id="ARBA00022982"/>
    </source>
</evidence>
<keyword evidence="6" id="KW-1003">Cell membrane</keyword>
<keyword evidence="3 6" id="KW-0285">Flavoprotein</keyword>
<name>I6YVV3_MELRP</name>
<comment type="function">
    <text evidence="6">Part of a membrane-bound complex that couples electron transfer with translocation of ions across the membrane.</text>
</comment>
<feature type="chain" id="PRO_5003706853" description="Ion-translocating oxidoreductase complex subunit G" evidence="7">
    <location>
        <begin position="24"/>
        <end position="187"/>
    </location>
</feature>
<keyword evidence="7" id="KW-0732">Signal</keyword>
<reference evidence="9 10" key="1">
    <citation type="journal article" date="2013" name="PLoS ONE">
        <title>Genomic analysis of Melioribacter roseus, facultatively anaerobic organotrophic bacterium representing a novel deep lineage within Bacteriodetes/Chlorobi group.</title>
        <authorList>
            <person name="Kadnikov V.V."/>
            <person name="Mardanov A.V."/>
            <person name="Podosokorskaya O.A."/>
            <person name="Gavrilov S.N."/>
            <person name="Kublanov I.V."/>
            <person name="Beletsky A.V."/>
            <person name="Bonch-Osmolovskaya E.A."/>
            <person name="Ravin N.V."/>
        </authorList>
    </citation>
    <scope>NUCLEOTIDE SEQUENCE [LARGE SCALE GENOMIC DNA]</scope>
    <source>
        <strain evidence="10">JCM 17771 / P3M-2</strain>
    </source>
</reference>
<comment type="similarity">
    <text evidence="6">Belongs to the RnfG family.</text>
</comment>
<dbReference type="PANTHER" id="PTHR36118:SF1">
    <property type="entry name" value="ION-TRANSLOCATING OXIDOREDUCTASE COMPLEX SUBUNIT G"/>
    <property type="match status" value="1"/>
</dbReference>
<keyword evidence="4 6" id="KW-0288">FMN</keyword>
<keyword evidence="10" id="KW-1185">Reference proteome</keyword>
<evidence type="ECO:0000256" key="6">
    <source>
        <dbReference type="HAMAP-Rule" id="MF_00479"/>
    </source>
</evidence>
<dbReference type="EMBL" id="CP003557">
    <property type="protein sequence ID" value="AFN74717.1"/>
    <property type="molecule type" value="Genomic_DNA"/>
</dbReference>
<dbReference type="HAMAP" id="MF_00479">
    <property type="entry name" value="RsxG_RnfG"/>
    <property type="match status" value="1"/>
</dbReference>
<keyword evidence="6" id="KW-0812">Transmembrane</keyword>
<dbReference type="InterPro" id="IPR010209">
    <property type="entry name" value="Ion_transpt_RnfG/RsxG"/>
</dbReference>
<evidence type="ECO:0000256" key="7">
    <source>
        <dbReference type="SAM" id="SignalP"/>
    </source>
</evidence>
<dbReference type="SMART" id="SM00900">
    <property type="entry name" value="FMN_bind"/>
    <property type="match status" value="1"/>
</dbReference>
<comment type="subcellular location">
    <subcellularLocation>
        <location evidence="6">Cell membrane</location>
        <topology evidence="6">Single-pass membrane protein</topology>
    </subcellularLocation>
</comment>
<dbReference type="KEGG" id="mro:MROS_1480"/>
<feature type="modified residue" description="FMN phosphoryl threonine" evidence="6">
    <location>
        <position position="161"/>
    </location>
</feature>
<keyword evidence="6" id="KW-1133">Transmembrane helix</keyword>
<dbReference type="Pfam" id="PF04205">
    <property type="entry name" value="FMN_bind"/>
    <property type="match status" value="1"/>
</dbReference>
<protein>
    <recommendedName>
        <fullName evidence="6">Ion-translocating oxidoreductase complex subunit G</fullName>
        <ecNumber evidence="6">7.-.-.-</ecNumber>
    </recommendedName>
    <alternativeName>
        <fullName evidence="6">Rnf electron transport complex subunit G</fullName>
    </alternativeName>
</protein>
<dbReference type="STRING" id="1191523.MROS_1480"/>
<dbReference type="eggNOG" id="COG4659">
    <property type="taxonomic scope" value="Bacteria"/>
</dbReference>
<evidence type="ECO:0000259" key="8">
    <source>
        <dbReference type="SMART" id="SM00900"/>
    </source>
</evidence>
<evidence type="ECO:0000256" key="3">
    <source>
        <dbReference type="ARBA" id="ARBA00022630"/>
    </source>
</evidence>
<dbReference type="AlphaFoldDB" id="I6YVV3"/>
<evidence type="ECO:0000313" key="10">
    <source>
        <dbReference type="Proteomes" id="UP000009011"/>
    </source>
</evidence>
<keyword evidence="5 6" id="KW-0249">Electron transport</keyword>
<dbReference type="PANTHER" id="PTHR36118">
    <property type="entry name" value="ION-TRANSLOCATING OXIDOREDUCTASE COMPLEX SUBUNIT G"/>
    <property type="match status" value="1"/>
</dbReference>
<comment type="cofactor">
    <cofactor evidence="6">
        <name>FMN</name>
        <dbReference type="ChEBI" id="CHEBI:58210"/>
    </cofactor>
</comment>
<dbReference type="InterPro" id="IPR007329">
    <property type="entry name" value="FMN-bd"/>
</dbReference>
<dbReference type="OrthoDB" id="9794010at2"/>
<keyword evidence="1 6" id="KW-0813">Transport</keyword>
<gene>
    <name evidence="6" type="primary">rnfG</name>
    <name evidence="9" type="ordered locus">MROS_1480</name>
</gene>
<sequence length="187" mass="20216">MNNSIKMIIALTSIALASGAVLSGVSNWAAPHIEANRIAETEAAIYLVHNNAKSYKKIETDLGEVYKVYDEKSVPAGYSIVAEGNGFQGKIRLMIGTDTALAKITAIEILEQVETPGLGSLITEDEFRNQFKNLSALPSVNWVKGKAPEKPNEIEAITGATISSKSVCKIINDVLEKARIEKQSNKL</sequence>
<feature type="domain" description="FMN-binding" evidence="8">
    <location>
        <begin position="86"/>
        <end position="178"/>
    </location>
</feature>
<accession>I6YVV3</accession>
<comment type="subunit">
    <text evidence="6">The complex is composed of six subunits: RnfA, RnfB, RnfC, RnfD, RnfE and RnfG.</text>
</comment>
<proteinExistence type="inferred from homology"/>